<dbReference type="Proteomes" id="UP000321304">
    <property type="component" value="Unassembled WGS sequence"/>
</dbReference>
<evidence type="ECO:0000313" key="3">
    <source>
        <dbReference type="Proteomes" id="UP000321304"/>
    </source>
</evidence>
<reference evidence="2 3" key="1">
    <citation type="submission" date="2019-06" db="EMBL/GenBank/DDBJ databases">
        <title>Genomic Encyclopedia of Type Strains, Phase IV (KMG-V): Genome sequencing to study the core and pangenomes of soil and plant-associated prokaryotes.</title>
        <authorList>
            <person name="Whitman W."/>
        </authorList>
    </citation>
    <scope>NUCLEOTIDE SEQUENCE [LARGE SCALE GENOMIC DNA]</scope>
    <source>
        <strain evidence="2 3">BR 10355</strain>
    </source>
</reference>
<dbReference type="GO" id="GO:0006310">
    <property type="term" value="P:DNA recombination"/>
    <property type="evidence" value="ECO:0007669"/>
    <property type="project" value="UniProtKB-KW"/>
</dbReference>
<gene>
    <name evidence="2" type="ORF">FBZ93_12299</name>
</gene>
<organism evidence="2 3">
    <name type="scientific">Bradyrhizobium macuxiense</name>
    <dbReference type="NCBI Taxonomy" id="1755647"/>
    <lineage>
        <taxon>Bacteria</taxon>
        <taxon>Pseudomonadati</taxon>
        <taxon>Pseudomonadota</taxon>
        <taxon>Alphaproteobacteria</taxon>
        <taxon>Hyphomicrobiales</taxon>
        <taxon>Nitrobacteraceae</taxon>
        <taxon>Bradyrhizobium</taxon>
    </lineage>
</organism>
<evidence type="ECO:0000313" key="2">
    <source>
        <dbReference type="EMBL" id="TWB87318.1"/>
    </source>
</evidence>
<dbReference type="RefSeq" id="WP_146992796.1">
    <property type="nucleotide sequence ID" value="NZ_VITY01000022.1"/>
</dbReference>
<dbReference type="GO" id="GO:0003677">
    <property type="term" value="F:DNA binding"/>
    <property type="evidence" value="ECO:0007669"/>
    <property type="project" value="InterPro"/>
</dbReference>
<accession>A0A560KVN7</accession>
<dbReference type="GO" id="GO:0015074">
    <property type="term" value="P:DNA integration"/>
    <property type="evidence" value="ECO:0007669"/>
    <property type="project" value="InterPro"/>
</dbReference>
<protein>
    <recommendedName>
        <fullName evidence="4">Tyr recombinase domain-containing protein</fullName>
    </recommendedName>
</protein>
<name>A0A560KVN7_9BRAD</name>
<keyword evidence="1" id="KW-0233">DNA recombination</keyword>
<sequence>MVAIGLPRWAGGIYAILMLLAKLGLRAGEVAILTLDQIDCRSGEMPICARGRQRARMPMPPDVGASVVTDLRDTCPTSSKRRLFLPTPVPRVGICIGWRDYDVRQDGLGTCRRPWLRLYHGAYILLRRLTIELLGFDATLSEIGRLL</sequence>
<keyword evidence="3" id="KW-1185">Reference proteome</keyword>
<comment type="caution">
    <text evidence="2">The sequence shown here is derived from an EMBL/GenBank/DDBJ whole genome shotgun (WGS) entry which is preliminary data.</text>
</comment>
<evidence type="ECO:0000256" key="1">
    <source>
        <dbReference type="ARBA" id="ARBA00023172"/>
    </source>
</evidence>
<evidence type="ECO:0008006" key="4">
    <source>
        <dbReference type="Google" id="ProtNLM"/>
    </source>
</evidence>
<dbReference type="SUPFAM" id="SSF56349">
    <property type="entry name" value="DNA breaking-rejoining enzymes"/>
    <property type="match status" value="1"/>
</dbReference>
<dbReference type="Gene3D" id="1.10.443.10">
    <property type="entry name" value="Intergrase catalytic core"/>
    <property type="match status" value="1"/>
</dbReference>
<dbReference type="AlphaFoldDB" id="A0A560KVN7"/>
<dbReference type="InterPro" id="IPR011010">
    <property type="entry name" value="DNA_brk_join_enz"/>
</dbReference>
<dbReference type="EMBL" id="VITY01000022">
    <property type="protein sequence ID" value="TWB87318.1"/>
    <property type="molecule type" value="Genomic_DNA"/>
</dbReference>
<proteinExistence type="predicted"/>
<dbReference type="OrthoDB" id="67979at2"/>
<dbReference type="InterPro" id="IPR013762">
    <property type="entry name" value="Integrase-like_cat_sf"/>
</dbReference>